<organism evidence="1 2">
    <name type="scientific">Tenebrio molitor</name>
    <name type="common">Yellow mealworm beetle</name>
    <dbReference type="NCBI Taxonomy" id="7067"/>
    <lineage>
        <taxon>Eukaryota</taxon>
        <taxon>Metazoa</taxon>
        <taxon>Ecdysozoa</taxon>
        <taxon>Arthropoda</taxon>
        <taxon>Hexapoda</taxon>
        <taxon>Insecta</taxon>
        <taxon>Pterygota</taxon>
        <taxon>Neoptera</taxon>
        <taxon>Endopterygota</taxon>
        <taxon>Coleoptera</taxon>
        <taxon>Polyphaga</taxon>
        <taxon>Cucujiformia</taxon>
        <taxon>Tenebrionidae</taxon>
        <taxon>Tenebrio</taxon>
    </lineage>
</organism>
<protein>
    <submittedName>
        <fullName evidence="1">Uncharacterized protein</fullName>
    </submittedName>
</protein>
<reference evidence="1" key="1">
    <citation type="journal article" date="2020" name="J Insects Food Feed">
        <title>The yellow mealworm (Tenebrio molitor) genome: a resource for the emerging insects as food and feed industry.</title>
        <authorList>
            <person name="Eriksson T."/>
            <person name="Andere A."/>
            <person name="Kelstrup H."/>
            <person name="Emery V."/>
            <person name="Picard C."/>
        </authorList>
    </citation>
    <scope>NUCLEOTIDE SEQUENCE</scope>
    <source>
        <strain evidence="1">Stoneville</strain>
        <tissue evidence="1">Whole head</tissue>
    </source>
</reference>
<comment type="caution">
    <text evidence="1">The sequence shown here is derived from an EMBL/GenBank/DDBJ whole genome shotgun (WGS) entry which is preliminary data.</text>
</comment>
<evidence type="ECO:0000313" key="2">
    <source>
        <dbReference type="Proteomes" id="UP000719412"/>
    </source>
</evidence>
<dbReference type="AlphaFoldDB" id="A0A8J6LH18"/>
<reference evidence="1" key="2">
    <citation type="submission" date="2021-08" db="EMBL/GenBank/DDBJ databases">
        <authorList>
            <person name="Eriksson T."/>
        </authorList>
    </citation>
    <scope>NUCLEOTIDE SEQUENCE</scope>
    <source>
        <strain evidence="1">Stoneville</strain>
        <tissue evidence="1">Whole head</tissue>
    </source>
</reference>
<gene>
    <name evidence="1" type="ORF">GEV33_003875</name>
</gene>
<sequence length="159" mass="17586">MISCVIKSQITENLPTTKVEIPNDKERSDPMFNISGPIDMLIGAQNYWELVKGEPQSLSRIDCFIRPTNSKVLGIRRVRTGSRTPTSGADRDKFAKGGAKDIKGGTDAILEVLDRFSVDVHDRIPGVGEPVEEDRSGWKIVQEELQPYAAADLGFFHEG</sequence>
<dbReference type="EMBL" id="JABDTM020016305">
    <property type="protein sequence ID" value="KAH0818917.1"/>
    <property type="molecule type" value="Genomic_DNA"/>
</dbReference>
<accession>A0A8J6LH18</accession>
<dbReference type="Proteomes" id="UP000719412">
    <property type="component" value="Unassembled WGS sequence"/>
</dbReference>
<proteinExistence type="predicted"/>
<evidence type="ECO:0000313" key="1">
    <source>
        <dbReference type="EMBL" id="KAH0818917.1"/>
    </source>
</evidence>
<name>A0A8J6LH18_TENMO</name>
<keyword evidence="2" id="KW-1185">Reference proteome</keyword>